<evidence type="ECO:0000256" key="2">
    <source>
        <dbReference type="SAM" id="SignalP"/>
    </source>
</evidence>
<proteinExistence type="predicted"/>
<evidence type="ECO:0000256" key="1">
    <source>
        <dbReference type="SAM" id="MobiDB-lite"/>
    </source>
</evidence>
<gene>
    <name evidence="3" type="ORF">DI487_02995</name>
</gene>
<dbReference type="AlphaFoldDB" id="A0A2U8QSW8"/>
<keyword evidence="4" id="KW-1185">Reference proteome</keyword>
<keyword evidence="2" id="KW-0732">Signal</keyword>
<name>A0A2U8QSW8_9FLAO</name>
<feature type="signal peptide" evidence="2">
    <location>
        <begin position="1"/>
        <end position="21"/>
    </location>
</feature>
<dbReference type="RefSeq" id="WP_109568342.1">
    <property type="nucleotide sequence ID" value="NZ_CP029463.1"/>
</dbReference>
<feature type="chain" id="PRO_5015918610" evidence="2">
    <location>
        <begin position="22"/>
        <end position="69"/>
    </location>
</feature>
<evidence type="ECO:0000313" key="4">
    <source>
        <dbReference type="Proteomes" id="UP000245429"/>
    </source>
</evidence>
<feature type="region of interest" description="Disordered" evidence="1">
    <location>
        <begin position="42"/>
        <end position="69"/>
    </location>
</feature>
<dbReference type="Proteomes" id="UP000245429">
    <property type="component" value="Chromosome"/>
</dbReference>
<evidence type="ECO:0000313" key="3">
    <source>
        <dbReference type="EMBL" id="AWM12934.1"/>
    </source>
</evidence>
<dbReference type="KEGG" id="fse:DI487_02995"/>
<reference evidence="3 4" key="1">
    <citation type="submission" date="2018-05" db="EMBL/GenBank/DDBJ databases">
        <title>Flavobacterium sp. MEBiC07310.</title>
        <authorList>
            <person name="Baek K."/>
        </authorList>
    </citation>
    <scope>NUCLEOTIDE SEQUENCE [LARGE SCALE GENOMIC DNA]</scope>
    <source>
        <strain evidence="3 4">MEBiC07310</strain>
    </source>
</reference>
<protein>
    <submittedName>
        <fullName evidence="3">Uncharacterized protein</fullName>
    </submittedName>
</protein>
<accession>A0A2U8QSW8</accession>
<sequence>MKKLVSMVALAAFVLALNVNAQEPKQEKKAKTEKSCCADKKSCDKDKKASCGSEKKAGCCASKKAEDKK</sequence>
<dbReference type="EMBL" id="CP029463">
    <property type="protein sequence ID" value="AWM12934.1"/>
    <property type="molecule type" value="Genomic_DNA"/>
</dbReference>
<organism evidence="3 4">
    <name type="scientific">Flavobacterium sediminis</name>
    <dbReference type="NCBI Taxonomy" id="2201181"/>
    <lineage>
        <taxon>Bacteria</taxon>
        <taxon>Pseudomonadati</taxon>
        <taxon>Bacteroidota</taxon>
        <taxon>Flavobacteriia</taxon>
        <taxon>Flavobacteriales</taxon>
        <taxon>Flavobacteriaceae</taxon>
        <taxon>Flavobacterium</taxon>
    </lineage>
</organism>